<keyword evidence="3" id="KW-1185">Reference proteome</keyword>
<sequence length="327" mass="36933">MQNVILRLKQYLERCRASIFKGSSPAPAARAGSSQNKVVAHAQSPPRDDQQPGLEQGFANDNAPLERLPAEVRRQLLCLLELDDLHALVSVSPVFHEQYKLDRRFVLCTCLDNTLRDTAVDAWAVFHSGQAAFLDSRNDQAVMQLLQTWQSRSNQGSYSLLSDSLTEDEAVSLAELHTSVITPLARHYVSWALGNLASESETGQSCETPALSRTEQARLTRAFYRFQLCCNLFGGGYHETIESSTFQAVDILKMFFCIFEPWQIEEIACVYVFTKAHYDEIFREIAWDLSKDNPRLEDGHGVFDLEDACKFPVAIRQAEEVTDMFKP</sequence>
<evidence type="ECO:0000313" key="3">
    <source>
        <dbReference type="Proteomes" id="UP000054481"/>
    </source>
</evidence>
<feature type="region of interest" description="Disordered" evidence="1">
    <location>
        <begin position="22"/>
        <end position="61"/>
    </location>
</feature>
<feature type="compositionally biased region" description="Low complexity" evidence="1">
    <location>
        <begin position="22"/>
        <end position="34"/>
    </location>
</feature>
<dbReference type="AlphaFoldDB" id="A0A0F8A395"/>
<name>A0A0F8A395_9HYPO</name>
<dbReference type="Proteomes" id="UP000054481">
    <property type="component" value="Unassembled WGS sequence"/>
</dbReference>
<accession>A0A0F8A395</accession>
<protein>
    <recommendedName>
        <fullName evidence="4">F-box domain-containing protein</fullName>
    </recommendedName>
</protein>
<reference evidence="2 3" key="1">
    <citation type="journal article" date="2014" name="Genome Biol. Evol.">
        <title>Comparative genomics and transcriptomics analyses reveal divergent lifestyle features of nematode endoparasitic fungus Hirsutella minnesotensis.</title>
        <authorList>
            <person name="Lai Y."/>
            <person name="Liu K."/>
            <person name="Zhang X."/>
            <person name="Zhang X."/>
            <person name="Li K."/>
            <person name="Wang N."/>
            <person name="Shu C."/>
            <person name="Wu Y."/>
            <person name="Wang C."/>
            <person name="Bushley K.E."/>
            <person name="Xiang M."/>
            <person name="Liu X."/>
        </authorList>
    </citation>
    <scope>NUCLEOTIDE SEQUENCE [LARGE SCALE GENOMIC DNA]</scope>
    <source>
        <strain evidence="2 3">3608</strain>
    </source>
</reference>
<proteinExistence type="predicted"/>
<dbReference type="OrthoDB" id="5304511at2759"/>
<dbReference type="EMBL" id="KQ030574">
    <property type="protein sequence ID" value="KJZ71439.1"/>
    <property type="molecule type" value="Genomic_DNA"/>
</dbReference>
<evidence type="ECO:0000256" key="1">
    <source>
        <dbReference type="SAM" id="MobiDB-lite"/>
    </source>
</evidence>
<organism evidence="2 3">
    <name type="scientific">Hirsutella minnesotensis 3608</name>
    <dbReference type="NCBI Taxonomy" id="1043627"/>
    <lineage>
        <taxon>Eukaryota</taxon>
        <taxon>Fungi</taxon>
        <taxon>Dikarya</taxon>
        <taxon>Ascomycota</taxon>
        <taxon>Pezizomycotina</taxon>
        <taxon>Sordariomycetes</taxon>
        <taxon>Hypocreomycetidae</taxon>
        <taxon>Hypocreales</taxon>
        <taxon>Ophiocordycipitaceae</taxon>
        <taxon>Hirsutella</taxon>
    </lineage>
</organism>
<evidence type="ECO:0008006" key="4">
    <source>
        <dbReference type="Google" id="ProtNLM"/>
    </source>
</evidence>
<evidence type="ECO:0000313" key="2">
    <source>
        <dbReference type="EMBL" id="KJZ71439.1"/>
    </source>
</evidence>
<gene>
    <name evidence="2" type="ORF">HIM_09163</name>
</gene>